<evidence type="ECO:0000313" key="3">
    <source>
        <dbReference type="Proteomes" id="UP000025227"/>
    </source>
</evidence>
<name>A0A7I4XUB5_HAECO</name>
<sequence length="180" mass="19815">SFHTMSTPTPVTTTNQQRTMMMVTAGIFVLTGIMLYLHYKEITVCDLIGGCFGNKQQAGRSRRHHDNNDSTSNGSSSSRSKKRKHKKKKKKRKEVPSPIPDEESGPVSLQSDRIEELDVEMHDAHSGSATTSSASSVSNMQHNASTSVNSSPTTPRISTPAPPLRKTKRDTDRSSSMQKQ</sequence>
<feature type="transmembrane region" description="Helical" evidence="2">
    <location>
        <begin position="20"/>
        <end position="39"/>
    </location>
</feature>
<accession>A0A7I4XUB5</accession>
<dbReference type="OrthoDB" id="10393079at2759"/>
<reference evidence="4" key="1">
    <citation type="submission" date="2020-12" db="UniProtKB">
        <authorList>
            <consortium name="WormBaseParasite"/>
        </authorList>
    </citation>
    <scope>IDENTIFICATION</scope>
    <source>
        <strain evidence="4">MHco3</strain>
    </source>
</reference>
<proteinExistence type="predicted"/>
<dbReference type="Proteomes" id="UP000025227">
    <property type="component" value="Unplaced"/>
</dbReference>
<organism evidence="3 4">
    <name type="scientific">Haemonchus contortus</name>
    <name type="common">Barber pole worm</name>
    <dbReference type="NCBI Taxonomy" id="6289"/>
    <lineage>
        <taxon>Eukaryota</taxon>
        <taxon>Metazoa</taxon>
        <taxon>Ecdysozoa</taxon>
        <taxon>Nematoda</taxon>
        <taxon>Chromadorea</taxon>
        <taxon>Rhabditida</taxon>
        <taxon>Rhabditina</taxon>
        <taxon>Rhabditomorpha</taxon>
        <taxon>Strongyloidea</taxon>
        <taxon>Trichostrongylidae</taxon>
        <taxon>Haemonchus</taxon>
    </lineage>
</organism>
<dbReference type="OMA" id="SVSNMQH"/>
<feature type="compositionally biased region" description="Basic and acidic residues" evidence="1">
    <location>
        <begin position="112"/>
        <end position="125"/>
    </location>
</feature>
<evidence type="ECO:0000256" key="2">
    <source>
        <dbReference type="SAM" id="Phobius"/>
    </source>
</evidence>
<feature type="compositionally biased region" description="Basic residues" evidence="1">
    <location>
        <begin position="79"/>
        <end position="93"/>
    </location>
</feature>
<feature type="region of interest" description="Disordered" evidence="1">
    <location>
        <begin position="55"/>
        <end position="180"/>
    </location>
</feature>
<protein>
    <submittedName>
        <fullName evidence="4">A20-type domain-containing protein</fullName>
    </submittedName>
</protein>
<evidence type="ECO:0000313" key="4">
    <source>
        <dbReference type="WBParaSite" id="HCON_00004660-00001"/>
    </source>
</evidence>
<keyword evidence="2" id="KW-1133">Transmembrane helix</keyword>
<feature type="compositionally biased region" description="Low complexity" evidence="1">
    <location>
        <begin position="126"/>
        <end position="138"/>
    </location>
</feature>
<dbReference type="WBParaSite" id="HCON_00004660-00001">
    <property type="protein sequence ID" value="HCON_00004660-00001"/>
    <property type="gene ID" value="HCON_00004660"/>
</dbReference>
<evidence type="ECO:0000256" key="1">
    <source>
        <dbReference type="SAM" id="MobiDB-lite"/>
    </source>
</evidence>
<keyword evidence="2" id="KW-0812">Transmembrane</keyword>
<dbReference type="AlphaFoldDB" id="A0A7I4XUB5"/>
<keyword evidence="3" id="KW-1185">Reference proteome</keyword>
<feature type="compositionally biased region" description="Polar residues" evidence="1">
    <location>
        <begin position="139"/>
        <end position="157"/>
    </location>
</feature>
<keyword evidence="2" id="KW-0472">Membrane</keyword>